<evidence type="ECO:0000256" key="2">
    <source>
        <dbReference type="ARBA" id="ARBA00001947"/>
    </source>
</evidence>
<dbReference type="CDD" id="cd07723">
    <property type="entry name" value="hydroxyacylglutathione_hydrolase_MBL-fold"/>
    <property type="match status" value="1"/>
</dbReference>
<comment type="catalytic activity">
    <reaction evidence="1">
        <text>an S-(2-hydroxyacyl)glutathione + H2O = a 2-hydroxy carboxylate + glutathione + H(+)</text>
        <dbReference type="Rhea" id="RHEA:21864"/>
        <dbReference type="ChEBI" id="CHEBI:15377"/>
        <dbReference type="ChEBI" id="CHEBI:15378"/>
        <dbReference type="ChEBI" id="CHEBI:57925"/>
        <dbReference type="ChEBI" id="CHEBI:58896"/>
        <dbReference type="ChEBI" id="CHEBI:71261"/>
        <dbReference type="EC" id="3.1.2.6"/>
    </reaction>
</comment>
<evidence type="ECO:0000256" key="6">
    <source>
        <dbReference type="ARBA" id="ARBA00022723"/>
    </source>
</evidence>
<organism evidence="11">
    <name type="scientific">Riptortus pedestris</name>
    <name type="common">Bean bug</name>
    <dbReference type="NCBI Taxonomy" id="329032"/>
    <lineage>
        <taxon>Eukaryota</taxon>
        <taxon>Metazoa</taxon>
        <taxon>Ecdysozoa</taxon>
        <taxon>Arthropoda</taxon>
        <taxon>Hexapoda</taxon>
        <taxon>Insecta</taxon>
        <taxon>Pterygota</taxon>
        <taxon>Neoptera</taxon>
        <taxon>Paraneoptera</taxon>
        <taxon>Hemiptera</taxon>
        <taxon>Heteroptera</taxon>
        <taxon>Panheteroptera</taxon>
        <taxon>Pentatomomorpha</taxon>
        <taxon>Coreoidea</taxon>
        <taxon>Alydidae</taxon>
        <taxon>Riptortus</taxon>
    </lineage>
</organism>
<evidence type="ECO:0000256" key="8">
    <source>
        <dbReference type="ARBA" id="ARBA00022833"/>
    </source>
</evidence>
<dbReference type="GO" id="GO:0046872">
    <property type="term" value="F:metal ion binding"/>
    <property type="evidence" value="ECO:0007669"/>
    <property type="project" value="UniProtKB-KW"/>
</dbReference>
<dbReference type="SUPFAM" id="SSF56281">
    <property type="entry name" value="Metallo-hydrolase/oxidoreductase"/>
    <property type="match status" value="1"/>
</dbReference>
<sequence length="301" mass="33288">MFSALFKILPDGISKSLTAIYYKTKLIGAQGSHSLAKHIKMSAMSVKILPALQDNYMYLVIDDKTKEAAIVDPVQPQTVLSAVEEEQVNLNCVLTTHHHWDHAGGNNELANAKKGITVIGGDDRVDALTKKVQHGDKFNIGSLEVKCLHTPCHTKGHICYAIGLPGQEPEAVFTGDTLFIGGCGKFFEGDAQQMHSNLIEKLGSLPDDCKVYCGHEYTVQNLKFAKMIEPDNNDLLKKLEWAEAARKDQQPTVPSTIGTEKLYNPFMRVTVQGIQHLFGKDNNAVETMKDLRQKKDVTKVV</sequence>
<keyword evidence="7 11" id="KW-0378">Hydrolase</keyword>
<proteinExistence type="evidence at transcript level"/>
<evidence type="ECO:0000256" key="4">
    <source>
        <dbReference type="ARBA" id="ARBA00006759"/>
    </source>
</evidence>
<dbReference type="FunFam" id="3.60.15.10:FF:000019">
    <property type="entry name" value="Hydroxyacylglutathione hydrolase, mitochondrial"/>
    <property type="match status" value="1"/>
</dbReference>
<dbReference type="GO" id="GO:0019243">
    <property type="term" value="P:methylglyoxal catabolic process to D-lactate via S-lactoyl-glutathione"/>
    <property type="evidence" value="ECO:0007669"/>
    <property type="project" value="InterPro"/>
</dbReference>
<dbReference type="InterPro" id="IPR036866">
    <property type="entry name" value="RibonucZ/Hydroxyglut_hydro"/>
</dbReference>
<dbReference type="PIRSF" id="PIRSF005457">
    <property type="entry name" value="Glx"/>
    <property type="match status" value="1"/>
</dbReference>
<evidence type="ECO:0000256" key="7">
    <source>
        <dbReference type="ARBA" id="ARBA00022801"/>
    </source>
</evidence>
<dbReference type="PANTHER" id="PTHR11935:SF94">
    <property type="entry name" value="TENZING NORGAY, ISOFORM C"/>
    <property type="match status" value="1"/>
</dbReference>
<dbReference type="AlphaFoldDB" id="R4WDB9"/>
<dbReference type="Pfam" id="PF00753">
    <property type="entry name" value="Lactamase_B"/>
    <property type="match status" value="1"/>
</dbReference>
<dbReference type="Gene3D" id="3.60.15.10">
    <property type="entry name" value="Ribonuclease Z/Hydroxyacylglutathione hydrolase-like"/>
    <property type="match status" value="1"/>
</dbReference>
<dbReference type="InterPro" id="IPR017782">
    <property type="entry name" value="Hydroxyacylglutathione_Hdrlase"/>
</dbReference>
<evidence type="ECO:0000256" key="1">
    <source>
        <dbReference type="ARBA" id="ARBA00001623"/>
    </source>
</evidence>
<comment type="cofactor">
    <cofactor evidence="2">
        <name>Zn(2+)</name>
        <dbReference type="ChEBI" id="CHEBI:29105"/>
    </cofactor>
</comment>
<dbReference type="InterPro" id="IPR001279">
    <property type="entry name" value="Metallo-B-lactamas"/>
</dbReference>
<accession>R4WDB9</accession>
<protein>
    <recommendedName>
        <fullName evidence="5">hydroxyacylglutathione hydrolase</fullName>
        <ecNumber evidence="5">3.1.2.6</ecNumber>
    </recommendedName>
    <alternativeName>
        <fullName evidence="9">Glyoxalase II</fullName>
    </alternativeName>
</protein>
<dbReference type="EC" id="3.1.2.6" evidence="5"/>
<evidence type="ECO:0000256" key="3">
    <source>
        <dbReference type="ARBA" id="ARBA00004963"/>
    </source>
</evidence>
<evidence type="ECO:0000256" key="9">
    <source>
        <dbReference type="ARBA" id="ARBA00031044"/>
    </source>
</evidence>
<dbReference type="Pfam" id="PF16123">
    <property type="entry name" value="HAGH_C"/>
    <property type="match status" value="1"/>
</dbReference>
<dbReference type="SMART" id="SM00849">
    <property type="entry name" value="Lactamase_B"/>
    <property type="match status" value="1"/>
</dbReference>
<dbReference type="NCBIfam" id="TIGR03413">
    <property type="entry name" value="GSH_gloB"/>
    <property type="match status" value="1"/>
</dbReference>
<keyword evidence="8" id="KW-0862">Zinc</keyword>
<keyword evidence="6" id="KW-0479">Metal-binding</keyword>
<dbReference type="GO" id="GO:0004416">
    <property type="term" value="F:hydroxyacylglutathione hydrolase activity"/>
    <property type="evidence" value="ECO:0007669"/>
    <property type="project" value="UniProtKB-EC"/>
</dbReference>
<evidence type="ECO:0000313" key="11">
    <source>
        <dbReference type="EMBL" id="BAN20634.1"/>
    </source>
</evidence>
<comment type="pathway">
    <text evidence="3">Secondary metabolite metabolism; methylglyoxal degradation; (R)-lactate from methylglyoxal: step 2/2.</text>
</comment>
<dbReference type="EMBL" id="AK417419">
    <property type="protein sequence ID" value="BAN20634.1"/>
    <property type="molecule type" value="mRNA"/>
</dbReference>
<dbReference type="InterPro" id="IPR035680">
    <property type="entry name" value="Clx_II_MBL"/>
</dbReference>
<evidence type="ECO:0000259" key="10">
    <source>
        <dbReference type="SMART" id="SM00849"/>
    </source>
</evidence>
<evidence type="ECO:0000256" key="5">
    <source>
        <dbReference type="ARBA" id="ARBA00011917"/>
    </source>
</evidence>
<comment type="similarity">
    <text evidence="4">Belongs to the metallo-beta-lactamase superfamily. Glyoxalase II family.</text>
</comment>
<dbReference type="GO" id="GO:0031123">
    <property type="term" value="P:RNA 3'-end processing"/>
    <property type="evidence" value="ECO:0007669"/>
    <property type="project" value="UniProtKB-ARBA"/>
</dbReference>
<dbReference type="HAMAP" id="MF_01374">
    <property type="entry name" value="Glyoxalase_2"/>
    <property type="match status" value="1"/>
</dbReference>
<feature type="domain" description="Metallo-beta-lactamase" evidence="10">
    <location>
        <begin position="54"/>
        <end position="215"/>
    </location>
</feature>
<reference evidence="11" key="1">
    <citation type="journal article" date="2013" name="PLoS ONE">
        <title>Gene expression in gut symbiotic organ of stinkbug affected by extracellular bacterial symbiont.</title>
        <authorList>
            <person name="Futahashi R."/>
            <person name="Tanaka K."/>
            <person name="Tanahashi M."/>
            <person name="Nikoh N."/>
            <person name="Kikuchi Y."/>
            <person name="Lee B.L."/>
            <person name="Fukatsu T."/>
        </authorList>
    </citation>
    <scope>NUCLEOTIDE SEQUENCE</scope>
    <source>
        <tissue evidence="11">Midgut</tissue>
    </source>
</reference>
<dbReference type="PANTHER" id="PTHR11935">
    <property type="entry name" value="BETA LACTAMASE DOMAIN"/>
    <property type="match status" value="1"/>
</dbReference>
<dbReference type="InterPro" id="IPR032282">
    <property type="entry name" value="HAGH_C"/>
</dbReference>
<name>R4WDB9_RIPPE</name>